<feature type="non-terminal residue" evidence="1">
    <location>
        <position position="48"/>
    </location>
</feature>
<evidence type="ECO:0000313" key="2">
    <source>
        <dbReference type="Proteomes" id="UP001054945"/>
    </source>
</evidence>
<organism evidence="1 2">
    <name type="scientific">Caerostris extrusa</name>
    <name type="common">Bark spider</name>
    <name type="synonym">Caerostris bankana</name>
    <dbReference type="NCBI Taxonomy" id="172846"/>
    <lineage>
        <taxon>Eukaryota</taxon>
        <taxon>Metazoa</taxon>
        <taxon>Ecdysozoa</taxon>
        <taxon>Arthropoda</taxon>
        <taxon>Chelicerata</taxon>
        <taxon>Arachnida</taxon>
        <taxon>Araneae</taxon>
        <taxon>Araneomorphae</taxon>
        <taxon>Entelegynae</taxon>
        <taxon>Araneoidea</taxon>
        <taxon>Araneidae</taxon>
        <taxon>Caerostris</taxon>
    </lineage>
</organism>
<reference evidence="1 2" key="1">
    <citation type="submission" date="2021-06" db="EMBL/GenBank/DDBJ databases">
        <title>Caerostris extrusa draft genome.</title>
        <authorList>
            <person name="Kono N."/>
            <person name="Arakawa K."/>
        </authorList>
    </citation>
    <scope>NUCLEOTIDE SEQUENCE [LARGE SCALE GENOMIC DNA]</scope>
</reference>
<evidence type="ECO:0000313" key="1">
    <source>
        <dbReference type="EMBL" id="GIY49816.1"/>
    </source>
</evidence>
<dbReference type="EMBL" id="BPLR01011891">
    <property type="protein sequence ID" value="GIY49816.1"/>
    <property type="molecule type" value="Genomic_DNA"/>
</dbReference>
<comment type="caution">
    <text evidence="1">The sequence shown here is derived from an EMBL/GenBank/DDBJ whole genome shotgun (WGS) entry which is preliminary data.</text>
</comment>
<dbReference type="Proteomes" id="UP001054945">
    <property type="component" value="Unassembled WGS sequence"/>
</dbReference>
<proteinExistence type="predicted"/>
<gene>
    <name evidence="1" type="ORF">CEXT_664731</name>
</gene>
<name>A0AAV4TXI5_CAEEX</name>
<protein>
    <submittedName>
        <fullName evidence="1">Uncharacterized protein</fullName>
    </submittedName>
</protein>
<accession>A0AAV4TXI5</accession>
<keyword evidence="2" id="KW-1185">Reference proteome</keyword>
<sequence>MVSKAVVQENTPEFTQVILRVLQRHRLKPPVGVSHKCKDSQRPLFLYI</sequence>
<dbReference type="AlphaFoldDB" id="A0AAV4TXI5"/>